<comment type="subcellular location">
    <subcellularLocation>
        <location evidence="1 4">Nucleus</location>
    </subcellularLocation>
</comment>
<dbReference type="Pfam" id="PF11705">
    <property type="entry name" value="RNA_pol_3_Rpc31"/>
    <property type="match status" value="1"/>
</dbReference>
<sequence length="242" mass="28095">MHSQMQPRIHARNAPGNAPLRPEQKMPPPQAPPPNPEEKALLQYHLTVRDRIHEGPFYTVLSDGMQNGMKRKANDPAPTEAMLFNPFTDNQTYSSRYLKVYRKLPRLDTRHYILDLFPPELQSLLGHGIKRENGELDSGRLTKKRKIVQVTKGSFMTRIERYMQEEDARREAEGDEEEEQEEVEEEEAEDDDKPDQIDEDDDWSAVSSDSEDADDDYNAEQYFDNGEDDDIDEGDPYENTYE</sequence>
<evidence type="ECO:0000313" key="6">
    <source>
        <dbReference type="EMBL" id="KAF2267970.1"/>
    </source>
</evidence>
<feature type="compositionally biased region" description="Pro residues" evidence="5">
    <location>
        <begin position="25"/>
        <end position="35"/>
    </location>
</feature>
<keyword evidence="7" id="KW-1185">Reference proteome</keyword>
<feature type="region of interest" description="Disordered" evidence="5">
    <location>
        <begin position="165"/>
        <end position="242"/>
    </location>
</feature>
<protein>
    <recommendedName>
        <fullName evidence="4">DNA-directed RNA polymerase III subunit</fullName>
    </recommendedName>
</protein>
<feature type="compositionally biased region" description="Acidic residues" evidence="5">
    <location>
        <begin position="225"/>
        <end position="242"/>
    </location>
</feature>
<dbReference type="GO" id="GO:0005666">
    <property type="term" value="C:RNA polymerase III complex"/>
    <property type="evidence" value="ECO:0007669"/>
    <property type="project" value="UniProtKB-UniRule"/>
</dbReference>
<comment type="similarity">
    <text evidence="2 4">Belongs to the eukaryotic RPC7 RNA polymerase subunit family.</text>
</comment>
<name>A0A9P4KJ38_9PLEO</name>
<feature type="region of interest" description="Disordered" evidence="5">
    <location>
        <begin position="1"/>
        <end position="37"/>
    </location>
</feature>
<feature type="compositionally biased region" description="Acidic residues" evidence="5">
    <location>
        <begin position="173"/>
        <end position="218"/>
    </location>
</feature>
<keyword evidence="3 4" id="KW-0539">Nucleus</keyword>
<dbReference type="EMBL" id="ML986588">
    <property type="protein sequence ID" value="KAF2267970.1"/>
    <property type="molecule type" value="Genomic_DNA"/>
</dbReference>
<evidence type="ECO:0000256" key="2">
    <source>
        <dbReference type="ARBA" id="ARBA00008352"/>
    </source>
</evidence>
<dbReference type="AlphaFoldDB" id="A0A9P4KJ38"/>
<evidence type="ECO:0000256" key="4">
    <source>
        <dbReference type="PIRNR" id="PIRNR000777"/>
    </source>
</evidence>
<evidence type="ECO:0000313" key="7">
    <source>
        <dbReference type="Proteomes" id="UP000800093"/>
    </source>
</evidence>
<reference evidence="7" key="1">
    <citation type="journal article" date="2020" name="Stud. Mycol.">
        <title>101 Dothideomycetes genomes: A test case for predicting lifestyles and emergence of pathogens.</title>
        <authorList>
            <person name="Haridas S."/>
            <person name="Albert R."/>
            <person name="Binder M."/>
            <person name="Bloem J."/>
            <person name="LaButti K."/>
            <person name="Salamov A."/>
            <person name="Andreopoulos B."/>
            <person name="Baker S."/>
            <person name="Barry K."/>
            <person name="Bills G."/>
            <person name="Bluhm B."/>
            <person name="Cannon C."/>
            <person name="Castanera R."/>
            <person name="Culley D."/>
            <person name="Daum C."/>
            <person name="Ezra D."/>
            <person name="Gonzalez J."/>
            <person name="Henrissat B."/>
            <person name="Kuo A."/>
            <person name="Liang C."/>
            <person name="Lipzen A."/>
            <person name="Lutzoni F."/>
            <person name="Magnuson J."/>
            <person name="Mondo S."/>
            <person name="Nolan M."/>
            <person name="Ohm R."/>
            <person name="Pangilinan J."/>
            <person name="Park H.-J."/>
            <person name="Ramirez L."/>
            <person name="Alfaro M."/>
            <person name="Sun H."/>
            <person name="Tritt A."/>
            <person name="Yoshinaga Y."/>
            <person name="Zwiers L.-H."/>
            <person name="Turgeon B."/>
            <person name="Goodwin S."/>
            <person name="Spatafora J."/>
            <person name="Crous P."/>
            <person name="Grigoriev I."/>
        </authorList>
    </citation>
    <scope>NUCLEOTIDE SEQUENCE [LARGE SCALE GENOMIC DNA]</scope>
    <source>
        <strain evidence="7">CBS 304.66</strain>
    </source>
</reference>
<dbReference type="PIRSF" id="PIRSF000777">
    <property type="entry name" value="RNA_polIII_C31"/>
    <property type="match status" value="1"/>
</dbReference>
<dbReference type="OrthoDB" id="5377312at2759"/>
<dbReference type="InterPro" id="IPR024661">
    <property type="entry name" value="RNA_pol_III_Rpc31"/>
</dbReference>
<gene>
    <name evidence="6" type="ORF">CC78DRAFT_530386</name>
</gene>
<dbReference type="Proteomes" id="UP000800093">
    <property type="component" value="Unassembled WGS sequence"/>
</dbReference>
<accession>A0A9P4KJ38</accession>
<comment type="subunit">
    <text evidence="4">Component of the RNA polymerase III (Pol III) complex.</text>
</comment>
<comment type="function">
    <text evidence="4">DNA-dependent RNA polymerase catalyzes the transcription of DNA into RNA using the four ribonucleoside triphosphates as substrates. Specific peripheric component of RNA polymerase III which synthesizes small RNAs, such as 5S rRNA and tRNAs.</text>
</comment>
<dbReference type="GO" id="GO:0006383">
    <property type="term" value="P:transcription by RNA polymerase III"/>
    <property type="evidence" value="ECO:0007669"/>
    <property type="project" value="UniProtKB-UniRule"/>
</dbReference>
<organism evidence="6 7">
    <name type="scientific">Lojkania enalia</name>
    <dbReference type="NCBI Taxonomy" id="147567"/>
    <lineage>
        <taxon>Eukaryota</taxon>
        <taxon>Fungi</taxon>
        <taxon>Dikarya</taxon>
        <taxon>Ascomycota</taxon>
        <taxon>Pezizomycotina</taxon>
        <taxon>Dothideomycetes</taxon>
        <taxon>Pleosporomycetidae</taxon>
        <taxon>Pleosporales</taxon>
        <taxon>Pleosporales incertae sedis</taxon>
        <taxon>Lojkania</taxon>
    </lineage>
</organism>
<evidence type="ECO:0000256" key="1">
    <source>
        <dbReference type="ARBA" id="ARBA00004123"/>
    </source>
</evidence>
<comment type="caution">
    <text evidence="6">The sequence shown here is derived from an EMBL/GenBank/DDBJ whole genome shotgun (WGS) entry which is preliminary data.</text>
</comment>
<proteinExistence type="inferred from homology"/>
<evidence type="ECO:0000256" key="3">
    <source>
        <dbReference type="ARBA" id="ARBA00023242"/>
    </source>
</evidence>
<evidence type="ECO:0000256" key="5">
    <source>
        <dbReference type="SAM" id="MobiDB-lite"/>
    </source>
</evidence>